<feature type="domain" description="SSD" evidence="9">
    <location>
        <begin position="299"/>
        <end position="479"/>
    </location>
</feature>
<feature type="transmembrane region" description="Helical" evidence="8">
    <location>
        <begin position="302"/>
        <end position="325"/>
    </location>
</feature>
<evidence type="ECO:0000256" key="1">
    <source>
        <dbReference type="ARBA" id="ARBA00004651"/>
    </source>
</evidence>
<feature type="transmembrane region" description="Helical" evidence="8">
    <location>
        <begin position="762"/>
        <end position="783"/>
    </location>
</feature>
<dbReference type="Pfam" id="PF02460">
    <property type="entry name" value="Patched"/>
    <property type="match status" value="2"/>
</dbReference>
<reference evidence="11" key="2">
    <citation type="journal article" date="2016" name="Sci. Rep.">
        <title>Dictyocaulus viviparus genome, variome and transcriptome elucidate lungworm biology and support future intervention.</title>
        <authorList>
            <person name="McNulty S.N."/>
            <person name="Strube C."/>
            <person name="Rosa B.A."/>
            <person name="Martin J.C."/>
            <person name="Tyagi R."/>
            <person name="Choi Y.J."/>
            <person name="Wang Q."/>
            <person name="Hallsworth Pepin K."/>
            <person name="Zhang X."/>
            <person name="Ozersky P."/>
            <person name="Wilson R.K."/>
            <person name="Sternberg P.W."/>
            <person name="Gasser R.B."/>
            <person name="Mitreva M."/>
        </authorList>
    </citation>
    <scope>NUCLEOTIDE SEQUENCE [LARGE SCALE GENOMIC DNA]</scope>
    <source>
        <strain evidence="11">HannoverDv2000</strain>
    </source>
</reference>
<dbReference type="InterPro" id="IPR003392">
    <property type="entry name" value="PTHD_SSD"/>
</dbReference>
<gene>
    <name evidence="10" type="ORF">DICVIV_02751</name>
</gene>
<reference evidence="10 11" key="1">
    <citation type="submission" date="2013-11" db="EMBL/GenBank/DDBJ databases">
        <title>Draft genome of the bovine lungworm Dictyocaulus viviparus.</title>
        <authorList>
            <person name="Mitreva M."/>
        </authorList>
    </citation>
    <scope>NUCLEOTIDE SEQUENCE [LARGE SCALE GENOMIC DNA]</scope>
    <source>
        <strain evidence="10 11">HannoverDv2000</strain>
    </source>
</reference>
<comment type="similarity">
    <text evidence="2">Belongs to the patched family.</text>
</comment>
<evidence type="ECO:0000313" key="11">
    <source>
        <dbReference type="Proteomes" id="UP000053766"/>
    </source>
</evidence>
<keyword evidence="3" id="KW-1003">Cell membrane</keyword>
<proteinExistence type="inferred from homology"/>
<keyword evidence="11" id="KW-1185">Reference proteome</keyword>
<dbReference type="OrthoDB" id="5819432at2759"/>
<dbReference type="GO" id="GO:0005886">
    <property type="term" value="C:plasma membrane"/>
    <property type="evidence" value="ECO:0007669"/>
    <property type="project" value="UniProtKB-SubCell"/>
</dbReference>
<feature type="transmembrane region" description="Helical" evidence="8">
    <location>
        <begin position="454"/>
        <end position="479"/>
    </location>
</feature>
<feature type="transmembrane region" description="Helical" evidence="8">
    <location>
        <begin position="425"/>
        <end position="448"/>
    </location>
</feature>
<dbReference type="EMBL" id="KN716191">
    <property type="protein sequence ID" value="KJH51084.1"/>
    <property type="molecule type" value="Genomic_DNA"/>
</dbReference>
<feature type="transmembrane region" description="Helical" evidence="8">
    <location>
        <begin position="28"/>
        <end position="47"/>
    </location>
</feature>
<evidence type="ECO:0000256" key="2">
    <source>
        <dbReference type="ARBA" id="ARBA00005585"/>
    </source>
</evidence>
<keyword evidence="5 8" id="KW-1133">Transmembrane helix</keyword>
<dbReference type="PANTHER" id="PTHR10796">
    <property type="entry name" value="PATCHED-RELATED"/>
    <property type="match status" value="1"/>
</dbReference>
<sequence length="912" mass="103323">MFIKWAPFERPWANLISRYSVFVARNPWPFIILPCIMTIGLSSGIFLRFRLVRGVHYLYSPLNAQWKSEEAVFGENWASDDNHFYPGKDVLRRRGLYLIVEAKDKGDILRREDAAQFLQNECFSNIHAKLIADVYANGNQAKFNITYPLYRTRFATEPVDVSRTLGGVVVHNDIVQSAKAWLVLFQLRNHGRSMKKLSADFENIMAQSIESGTVPGSLLEILYFHSDTFEQELAKENKRITPMFSITFFVLILFSILCTFNMRWITVPPGILRSTKDAPLRIPVIDWVKRVLSFYPVLSKPLMGVIGVLSTVMAIISSTGLLLLLDVTFVDMCTVMPFLSLSELPSLRVAEIVSKQSGKISSVATVDIIHLKAMYYITYLAHLKAVYYIEHTIGIDDSFLILAAWHDTSRRVDVVDRIRVSMRHAAVSISITTLTDSLAFLIGAIAPLPAVKFFCLYSCAAIAFIFLYCMTIFFGCLALQGRLEANNANSVTMIPVIDLANPGGRSHSDVVPEIFEDYYTPFIVNRYTVMVAIGLYGIYVTAIVIGIQKVVVGFDLVNIVLVNSRPRRFLELRQQFFPEDITRMDLAVLRPPNMMDIDERERFLKLLEKIESTSCSIGRNSTEFWYFSFQNYMKTLGFGDSWDDITNDKESFSANSRLFFMANEKFSYDVLRESNGSIKAFRLATRLRNISSDELIYQCAKQMRSICRDHPQYNLTTYTQLWNLADQYEIMWPQTIQDLYISIVVMLLVAVLFIPQPLCAPLIGVSIASVALGVLGIMPFFGVNLDATSMITIAMSVGFSVDFAAHVSYSFITQDVNDDDKDVIFKRLRNTMGSVGWPITQAAISVLLGISSLSFVNSYVVQTCFKTVILTIIFGTVHALLFLPLVLTFTQKLYVECIDRKDQRKSSINTHL</sequence>
<keyword evidence="4 8" id="KW-0812">Transmembrane</keyword>
<dbReference type="PROSITE" id="PS50156">
    <property type="entry name" value="SSD"/>
    <property type="match status" value="1"/>
</dbReference>
<dbReference type="GO" id="GO:0030659">
    <property type="term" value="C:cytoplasmic vesicle membrane"/>
    <property type="evidence" value="ECO:0007669"/>
    <property type="project" value="TreeGrafter"/>
</dbReference>
<dbReference type="GO" id="GO:0006897">
    <property type="term" value="P:endocytosis"/>
    <property type="evidence" value="ECO:0007669"/>
    <property type="project" value="TreeGrafter"/>
</dbReference>
<evidence type="ECO:0000256" key="6">
    <source>
        <dbReference type="ARBA" id="ARBA00023136"/>
    </source>
</evidence>
<feature type="transmembrane region" description="Helical" evidence="8">
    <location>
        <begin position="868"/>
        <end position="887"/>
    </location>
</feature>
<evidence type="ECO:0000256" key="5">
    <source>
        <dbReference type="ARBA" id="ARBA00022989"/>
    </source>
</evidence>
<feature type="transmembrane region" description="Helical" evidence="8">
    <location>
        <begin position="790"/>
        <end position="812"/>
    </location>
</feature>
<dbReference type="SUPFAM" id="SSF82866">
    <property type="entry name" value="Multidrug efflux transporter AcrB transmembrane domain"/>
    <property type="match status" value="2"/>
</dbReference>
<feature type="transmembrane region" description="Helical" evidence="8">
    <location>
        <begin position="243"/>
        <end position="265"/>
    </location>
</feature>
<evidence type="ECO:0000256" key="7">
    <source>
        <dbReference type="ARBA" id="ARBA00023180"/>
    </source>
</evidence>
<organism evidence="10 11">
    <name type="scientific">Dictyocaulus viviparus</name>
    <name type="common">Bovine lungworm</name>
    <dbReference type="NCBI Taxonomy" id="29172"/>
    <lineage>
        <taxon>Eukaryota</taxon>
        <taxon>Metazoa</taxon>
        <taxon>Ecdysozoa</taxon>
        <taxon>Nematoda</taxon>
        <taxon>Chromadorea</taxon>
        <taxon>Rhabditida</taxon>
        <taxon>Rhabditina</taxon>
        <taxon>Rhabditomorpha</taxon>
        <taxon>Strongyloidea</taxon>
        <taxon>Metastrongylidae</taxon>
        <taxon>Dictyocaulus</taxon>
    </lineage>
</organism>
<dbReference type="Gene3D" id="1.20.1640.10">
    <property type="entry name" value="Multidrug efflux transporter AcrB transmembrane domain"/>
    <property type="match status" value="2"/>
</dbReference>
<protein>
    <submittedName>
        <fullName evidence="10">Patched family protein</fullName>
    </submittedName>
</protein>
<evidence type="ECO:0000256" key="4">
    <source>
        <dbReference type="ARBA" id="ARBA00022692"/>
    </source>
</evidence>
<dbReference type="InterPro" id="IPR051697">
    <property type="entry name" value="Patched_domain-protein"/>
</dbReference>
<feature type="transmembrane region" description="Helical" evidence="8">
    <location>
        <begin position="739"/>
        <end position="756"/>
    </location>
</feature>
<dbReference type="PANTHER" id="PTHR10796:SF124">
    <property type="entry name" value="SSD DOMAIN-CONTAINING PROTEIN"/>
    <property type="match status" value="1"/>
</dbReference>
<dbReference type="FunFam" id="1.20.1640.10:FF:000013">
    <property type="entry name" value="PaTched Related family"/>
    <property type="match status" value="1"/>
</dbReference>
<evidence type="ECO:0000259" key="9">
    <source>
        <dbReference type="PROSITE" id="PS50156"/>
    </source>
</evidence>
<evidence type="ECO:0000256" key="3">
    <source>
        <dbReference type="ARBA" id="ARBA00022475"/>
    </source>
</evidence>
<comment type="subcellular location">
    <subcellularLocation>
        <location evidence="1">Cell membrane</location>
        <topology evidence="1">Multi-pass membrane protein</topology>
    </subcellularLocation>
</comment>
<evidence type="ECO:0000256" key="8">
    <source>
        <dbReference type="SAM" id="Phobius"/>
    </source>
</evidence>
<accession>A0A0D8Y4Z8</accession>
<dbReference type="InterPro" id="IPR000731">
    <property type="entry name" value="SSD"/>
</dbReference>
<keyword evidence="7" id="KW-0325">Glycoprotein</keyword>
<evidence type="ECO:0000313" key="10">
    <source>
        <dbReference type="EMBL" id="KJH51084.1"/>
    </source>
</evidence>
<dbReference type="GO" id="GO:0018996">
    <property type="term" value="P:molting cycle, collagen and cuticulin-based cuticle"/>
    <property type="evidence" value="ECO:0007669"/>
    <property type="project" value="TreeGrafter"/>
</dbReference>
<dbReference type="Proteomes" id="UP000053766">
    <property type="component" value="Unassembled WGS sequence"/>
</dbReference>
<feature type="transmembrane region" description="Helical" evidence="8">
    <location>
        <begin position="835"/>
        <end position="856"/>
    </location>
</feature>
<keyword evidence="6 8" id="KW-0472">Membrane</keyword>
<dbReference type="AlphaFoldDB" id="A0A0D8Y4Z8"/>
<name>A0A0D8Y4Z8_DICVI</name>